<dbReference type="Pfam" id="PF00905">
    <property type="entry name" value="Transpeptidase"/>
    <property type="match status" value="1"/>
</dbReference>
<evidence type="ECO:0000256" key="1">
    <source>
        <dbReference type="ARBA" id="ARBA00022645"/>
    </source>
</evidence>
<dbReference type="RefSeq" id="WP_283766115.1">
    <property type="nucleotide sequence ID" value="NZ_JAQOSO010000029.1"/>
</dbReference>
<proteinExistence type="predicted"/>
<dbReference type="InterPro" id="IPR023346">
    <property type="entry name" value="Lysozyme-like_dom_sf"/>
</dbReference>
<keyword evidence="13" id="KW-1185">Reference proteome</keyword>
<comment type="catalytic activity">
    <reaction evidence="8">
        <text>[GlcNAc-(1-&gt;4)-Mur2Ac(oyl-L-Ala-gamma-D-Glu-L-Lys-D-Ala-D-Ala)](n)-di-trans,octa-cis-undecaprenyl diphosphate + beta-D-GlcNAc-(1-&gt;4)-Mur2Ac(oyl-L-Ala-gamma-D-Glu-L-Lys-D-Ala-D-Ala)-di-trans,octa-cis-undecaprenyl diphosphate = [GlcNAc-(1-&gt;4)-Mur2Ac(oyl-L-Ala-gamma-D-Glu-L-Lys-D-Ala-D-Ala)](n+1)-di-trans,octa-cis-undecaprenyl diphosphate + di-trans,octa-cis-undecaprenyl diphosphate + H(+)</text>
        <dbReference type="Rhea" id="RHEA:23708"/>
        <dbReference type="Rhea" id="RHEA-COMP:9602"/>
        <dbReference type="Rhea" id="RHEA-COMP:9603"/>
        <dbReference type="ChEBI" id="CHEBI:15378"/>
        <dbReference type="ChEBI" id="CHEBI:58405"/>
        <dbReference type="ChEBI" id="CHEBI:60033"/>
        <dbReference type="ChEBI" id="CHEBI:78435"/>
        <dbReference type="EC" id="2.4.99.28"/>
    </reaction>
</comment>
<evidence type="ECO:0000256" key="8">
    <source>
        <dbReference type="ARBA" id="ARBA00049902"/>
    </source>
</evidence>
<keyword evidence="2" id="KW-0645">Protease</keyword>
<dbReference type="InterPro" id="IPR036950">
    <property type="entry name" value="PBP_transglycosylase"/>
</dbReference>
<feature type="transmembrane region" description="Helical" evidence="9">
    <location>
        <begin position="32"/>
        <end position="54"/>
    </location>
</feature>
<name>A0ABT7B3Q5_9CYAN</name>
<keyword evidence="9" id="KW-0812">Transmembrane</keyword>
<comment type="caution">
    <text evidence="12">The sequence shown here is derived from an EMBL/GenBank/DDBJ whole genome shotgun (WGS) entry which is preliminary data.</text>
</comment>
<comment type="catalytic activity">
    <reaction evidence="7">
        <text>Preferential cleavage: (Ac)2-L-Lys-D-Ala-|-D-Ala. Also transpeptidation of peptidyl-alanyl moieties that are N-acyl substituents of D-alanine.</text>
        <dbReference type="EC" id="3.4.16.4"/>
    </reaction>
</comment>
<keyword evidence="3" id="KW-0328">Glycosyltransferase</keyword>
<protein>
    <submittedName>
        <fullName evidence="12">Penicillin-binding protein 1A</fullName>
    </submittedName>
</protein>
<evidence type="ECO:0000259" key="10">
    <source>
        <dbReference type="Pfam" id="PF00905"/>
    </source>
</evidence>
<gene>
    <name evidence="12" type="ORF">PMG25_06625</name>
</gene>
<dbReference type="InterPro" id="IPR001264">
    <property type="entry name" value="Glyco_trans_51"/>
</dbReference>
<dbReference type="InterPro" id="IPR001460">
    <property type="entry name" value="PCN-bd_Tpept"/>
</dbReference>
<dbReference type="Pfam" id="PF00912">
    <property type="entry name" value="Transgly"/>
    <property type="match status" value="1"/>
</dbReference>
<dbReference type="SUPFAM" id="SSF56601">
    <property type="entry name" value="beta-lactamase/transpeptidase-like"/>
    <property type="match status" value="1"/>
</dbReference>
<evidence type="ECO:0000256" key="5">
    <source>
        <dbReference type="ARBA" id="ARBA00022801"/>
    </source>
</evidence>
<evidence type="ECO:0000313" key="12">
    <source>
        <dbReference type="EMBL" id="MDJ1173765.1"/>
    </source>
</evidence>
<dbReference type="InterPro" id="IPR050396">
    <property type="entry name" value="Glycosyltr_51/Transpeptidase"/>
</dbReference>
<sequence>MSSNTISRKPSKSITPALQFVQGVGKVAGGTILGVMMLTSSIFAGGLVGLALSFRNLPDVRSLRSYMPTETSYIYDINGELLTRIHDEANREVVPLERISPELKMAVLAIEDSHFYQHNGINPSSVGRALLANIEKGGIREGASTITMQLVKNLFLSPERQLSRKVAEAVLAMRLEQILTKDEILELYLNQVYWGHNTYGVETAAQSYFAKSAADLTLAEGAMMAGLIQAPESLSPFVDYKLAKRQQAIVLGRMRELNWITAEEEKEAKEQPLLVGRVTSFGQSKVPYLTEAVIQELSERFGRDMVVKGGLRIQTTIDLRLQRLAEQTVKDWHTRLYNQGVYYDYDNGQLALVAVDPRTHFVKAMVGGFDYETSQYNRAVQAQRQPGSSFKPFVYYAAFASGRFTPDSVINDSPVRYRDGSGYYSPQNYGGSFSGPVSLRKALEVSLNVPAVKIGQEVGLNKVVEVVRNLGIKSPMDPVISLPLGSVDLTPLEMAGAFATFANNGWHSQPTFIAQVIDSHGNVLLDNTPKPKLILDPWAVASLNSSLQGVISRGTATSARLGRPAAGKTGTTTSERDIWFVGYVPQLSVAVWVGNDDYRPLARGVTGGSFVAPIWRDFMHKALANEPVENFRSPSEFPRPQP</sequence>
<dbReference type="EMBL" id="JAQOSO010000029">
    <property type="protein sequence ID" value="MDJ1173765.1"/>
    <property type="molecule type" value="Genomic_DNA"/>
</dbReference>
<evidence type="ECO:0000259" key="11">
    <source>
        <dbReference type="Pfam" id="PF00912"/>
    </source>
</evidence>
<organism evidence="12 13">
    <name type="scientific">Roseofilum capinflatum BLCC-M114</name>
    <dbReference type="NCBI Taxonomy" id="3022440"/>
    <lineage>
        <taxon>Bacteria</taxon>
        <taxon>Bacillati</taxon>
        <taxon>Cyanobacteriota</taxon>
        <taxon>Cyanophyceae</taxon>
        <taxon>Desertifilales</taxon>
        <taxon>Desertifilaceae</taxon>
        <taxon>Roseofilum</taxon>
        <taxon>Roseofilum capinflatum</taxon>
    </lineage>
</organism>
<dbReference type="PANTHER" id="PTHR32282:SF33">
    <property type="entry name" value="PEPTIDOGLYCAN GLYCOSYLTRANSFERASE"/>
    <property type="match status" value="1"/>
</dbReference>
<evidence type="ECO:0000256" key="3">
    <source>
        <dbReference type="ARBA" id="ARBA00022676"/>
    </source>
</evidence>
<dbReference type="PANTHER" id="PTHR32282">
    <property type="entry name" value="BINDING PROTEIN TRANSPEPTIDASE, PUTATIVE-RELATED"/>
    <property type="match status" value="1"/>
</dbReference>
<keyword evidence="6" id="KW-0511">Multifunctional enzyme</keyword>
<evidence type="ECO:0000256" key="2">
    <source>
        <dbReference type="ARBA" id="ARBA00022670"/>
    </source>
</evidence>
<keyword evidence="1" id="KW-0121">Carboxypeptidase</keyword>
<dbReference type="Proteomes" id="UP001235849">
    <property type="component" value="Unassembled WGS sequence"/>
</dbReference>
<dbReference type="InterPro" id="IPR012338">
    <property type="entry name" value="Beta-lactam/transpept-like"/>
</dbReference>
<evidence type="ECO:0000256" key="4">
    <source>
        <dbReference type="ARBA" id="ARBA00022679"/>
    </source>
</evidence>
<evidence type="ECO:0000256" key="7">
    <source>
        <dbReference type="ARBA" id="ARBA00034000"/>
    </source>
</evidence>
<evidence type="ECO:0000256" key="6">
    <source>
        <dbReference type="ARBA" id="ARBA00023268"/>
    </source>
</evidence>
<dbReference type="SUPFAM" id="SSF53955">
    <property type="entry name" value="Lysozyme-like"/>
    <property type="match status" value="1"/>
</dbReference>
<dbReference type="Gene3D" id="3.40.710.10">
    <property type="entry name" value="DD-peptidase/beta-lactamase superfamily"/>
    <property type="match status" value="1"/>
</dbReference>
<evidence type="ECO:0000256" key="9">
    <source>
        <dbReference type="SAM" id="Phobius"/>
    </source>
</evidence>
<keyword evidence="9" id="KW-1133">Transmembrane helix</keyword>
<accession>A0ABT7B3Q5</accession>
<evidence type="ECO:0000313" key="13">
    <source>
        <dbReference type="Proteomes" id="UP001235849"/>
    </source>
</evidence>
<keyword evidence="4" id="KW-0808">Transferase</keyword>
<feature type="domain" description="Glycosyl transferase family 51" evidence="11">
    <location>
        <begin position="79"/>
        <end position="254"/>
    </location>
</feature>
<keyword evidence="9" id="KW-0472">Membrane</keyword>
<dbReference type="Gene3D" id="1.10.3810.10">
    <property type="entry name" value="Biosynthetic peptidoglycan transglycosylase-like"/>
    <property type="match status" value="1"/>
</dbReference>
<reference evidence="12 13" key="1">
    <citation type="submission" date="2023-01" db="EMBL/GenBank/DDBJ databases">
        <title>Novel diversity within Roseofilum (Cyanobacteria; Desertifilaceae) from marine benthic mats with descriptions of four novel species.</title>
        <authorList>
            <person name="Wang Y."/>
            <person name="Berthold D.E."/>
            <person name="Hu J."/>
            <person name="Lefler F.W."/>
            <person name="Laughinghouse H.D. IV."/>
        </authorList>
    </citation>
    <scope>NUCLEOTIDE SEQUENCE [LARGE SCALE GENOMIC DNA]</scope>
    <source>
        <strain evidence="12 13">BLCC-M114</strain>
    </source>
</reference>
<feature type="domain" description="Penicillin-binding protein transpeptidase" evidence="10">
    <location>
        <begin position="351"/>
        <end position="619"/>
    </location>
</feature>
<keyword evidence="5" id="KW-0378">Hydrolase</keyword>
<dbReference type="NCBIfam" id="TIGR02074">
    <property type="entry name" value="PBP_1a_fam"/>
    <property type="match status" value="1"/>
</dbReference>